<gene>
    <name evidence="1" type="ORF">EDD60_10289</name>
</gene>
<dbReference type="CDD" id="cd01301">
    <property type="entry name" value="rDP_like"/>
    <property type="match status" value="1"/>
</dbReference>
<dbReference type="SUPFAM" id="SSF51556">
    <property type="entry name" value="Metallo-dependent hydrolases"/>
    <property type="match status" value="1"/>
</dbReference>
<keyword evidence="2" id="KW-1185">Reference proteome</keyword>
<dbReference type="GO" id="GO:0070573">
    <property type="term" value="F:metallodipeptidase activity"/>
    <property type="evidence" value="ECO:0007669"/>
    <property type="project" value="InterPro"/>
</dbReference>
<dbReference type="EMBL" id="SMCQ01000002">
    <property type="protein sequence ID" value="TCW02126.1"/>
    <property type="molecule type" value="Genomic_DNA"/>
</dbReference>
<dbReference type="Proteomes" id="UP000295515">
    <property type="component" value="Unassembled WGS sequence"/>
</dbReference>
<dbReference type="Gene3D" id="3.20.20.140">
    <property type="entry name" value="Metal-dependent hydrolases"/>
    <property type="match status" value="1"/>
</dbReference>
<dbReference type="PANTHER" id="PTHR10443">
    <property type="entry name" value="MICROSOMAL DIPEPTIDASE"/>
    <property type="match status" value="1"/>
</dbReference>
<dbReference type="PROSITE" id="PS51365">
    <property type="entry name" value="RENAL_DIPEPTIDASE_2"/>
    <property type="match status" value="1"/>
</dbReference>
<protein>
    <submittedName>
        <fullName evidence="1">Membrane dipeptidase</fullName>
    </submittedName>
</protein>
<dbReference type="GeneID" id="98914332"/>
<name>A0A4R3ZAF2_9FIRM</name>
<organism evidence="1 2">
    <name type="scientific">Longibaculum muris</name>
    <dbReference type="NCBI Taxonomy" id="1796628"/>
    <lineage>
        <taxon>Bacteria</taxon>
        <taxon>Bacillati</taxon>
        <taxon>Bacillota</taxon>
        <taxon>Erysipelotrichia</taxon>
        <taxon>Erysipelotrichales</taxon>
        <taxon>Coprobacillaceae</taxon>
        <taxon>Longibaculum</taxon>
    </lineage>
</organism>
<accession>A0A4R3ZAF2</accession>
<evidence type="ECO:0000313" key="2">
    <source>
        <dbReference type="Proteomes" id="UP000295515"/>
    </source>
</evidence>
<dbReference type="RefSeq" id="WP_066446259.1">
    <property type="nucleotide sequence ID" value="NZ_JANKBF010000003.1"/>
</dbReference>
<dbReference type="AlphaFoldDB" id="A0A4R3ZAF2"/>
<proteinExistence type="predicted"/>
<dbReference type="PANTHER" id="PTHR10443:SF12">
    <property type="entry name" value="DIPEPTIDASE"/>
    <property type="match status" value="1"/>
</dbReference>
<reference evidence="1 2" key="1">
    <citation type="submission" date="2019-03" db="EMBL/GenBank/DDBJ databases">
        <title>Genomic Encyclopedia of Type Strains, Phase IV (KMG-IV): sequencing the most valuable type-strain genomes for metagenomic binning, comparative biology and taxonomic classification.</title>
        <authorList>
            <person name="Goeker M."/>
        </authorList>
    </citation>
    <scope>NUCLEOTIDE SEQUENCE [LARGE SCALE GENOMIC DNA]</scope>
    <source>
        <strain evidence="1 2">DSM 29487</strain>
    </source>
</reference>
<sequence>MKVADMHCDTIYEINRLQRLNEDIGLRNNHLNISLKKMQQGDYLIQNFAMFTHLEKNSDPIKHVQHMIDTFYLEMEKNSDLIRIAYDYDDIVKNQEVGLMSALLTLEEGAVVCQDLAYLRNYYRLGVRMITLNWNFPNGIGYPNFSLDDSHHGYHTCDNVHGLTDFGIEYVKECERLGIIIDVSHLSDAGFYDVLENTSKPFVASHSNARSVCPHARNMSDDMILKLASRKGVMGINFAGGFLEESEEENALSRISAMVKHILYIKDLAGIDCIGLGSDFDGISQNLELKDASYMPLLYHALQAAGLNEEEIEKIFYKNVLRVYQEVLQ</sequence>
<dbReference type="GO" id="GO:0006508">
    <property type="term" value="P:proteolysis"/>
    <property type="evidence" value="ECO:0007669"/>
    <property type="project" value="InterPro"/>
</dbReference>
<dbReference type="InterPro" id="IPR008257">
    <property type="entry name" value="Pept_M19"/>
</dbReference>
<dbReference type="InterPro" id="IPR032466">
    <property type="entry name" value="Metal_Hydrolase"/>
</dbReference>
<comment type="caution">
    <text evidence="1">The sequence shown here is derived from an EMBL/GenBank/DDBJ whole genome shotgun (WGS) entry which is preliminary data.</text>
</comment>
<dbReference type="Pfam" id="PF01244">
    <property type="entry name" value="Peptidase_M19"/>
    <property type="match status" value="1"/>
</dbReference>
<evidence type="ECO:0000313" key="1">
    <source>
        <dbReference type="EMBL" id="TCW02126.1"/>
    </source>
</evidence>